<feature type="region of interest" description="Disordered" evidence="1">
    <location>
        <begin position="312"/>
        <end position="334"/>
    </location>
</feature>
<evidence type="ECO:0000313" key="3">
    <source>
        <dbReference type="Proteomes" id="UP001168972"/>
    </source>
</evidence>
<sequence length="334" mass="38342">MFREGHYLEIIRASDNCMATAIVTIKEKMVEIDKKKVATNKWLNLEDWSKLYNILQKAILRNSIASREQNHSKTPERKKSTSRLDIVYTFKPREDPTDISSLPTIKVRVSPVKRKSRASTEKPVTKCEKENNKTTTIPSIISYDSPEMKLQRLLEGIESSPEEYVPSELSHKTKNRDNLKYVPSRKSFLKRMRQSPDSNLNEYTPISGSKRNSLSSAEYNTAAYIPNSVSKLEERIDEKYDPCSMSSLSSELSEAYVPSSKGSSTVIQEYEPDFGTKLIKFDDSYVPSSKSAVEISKNNFVKKKIRREKRNTKIQMQSMSKKSLINNNTKRELL</sequence>
<evidence type="ECO:0000256" key="1">
    <source>
        <dbReference type="SAM" id="MobiDB-lite"/>
    </source>
</evidence>
<accession>A0AA39L2J6</accession>
<protein>
    <submittedName>
        <fullName evidence="2">Uncharacterized protein</fullName>
    </submittedName>
</protein>
<dbReference type="EMBL" id="JAQQBR010000001">
    <property type="protein sequence ID" value="KAK0182486.1"/>
    <property type="molecule type" value="Genomic_DNA"/>
</dbReference>
<dbReference type="Proteomes" id="UP001168972">
    <property type="component" value="Unassembled WGS sequence"/>
</dbReference>
<feature type="compositionally biased region" description="Polar residues" evidence="1">
    <location>
        <begin position="313"/>
        <end position="328"/>
    </location>
</feature>
<keyword evidence="3" id="KW-1185">Reference proteome</keyword>
<name>A0AA39L2J6_MICHY</name>
<feature type="region of interest" description="Disordered" evidence="1">
    <location>
        <begin position="190"/>
        <end position="213"/>
    </location>
</feature>
<reference evidence="2" key="2">
    <citation type="submission" date="2023-03" db="EMBL/GenBank/DDBJ databases">
        <authorList>
            <person name="Inwood S.N."/>
            <person name="Skelly J.G."/>
            <person name="Guhlin J."/>
            <person name="Harrop T.W.R."/>
            <person name="Goldson S.G."/>
            <person name="Dearden P.K."/>
        </authorList>
    </citation>
    <scope>NUCLEOTIDE SEQUENCE</scope>
    <source>
        <strain evidence="2">Lincoln</strain>
        <tissue evidence="2">Whole body</tissue>
    </source>
</reference>
<organism evidence="2 3">
    <name type="scientific">Microctonus hyperodae</name>
    <name type="common">Parasitoid wasp</name>
    <dbReference type="NCBI Taxonomy" id="165561"/>
    <lineage>
        <taxon>Eukaryota</taxon>
        <taxon>Metazoa</taxon>
        <taxon>Ecdysozoa</taxon>
        <taxon>Arthropoda</taxon>
        <taxon>Hexapoda</taxon>
        <taxon>Insecta</taxon>
        <taxon>Pterygota</taxon>
        <taxon>Neoptera</taxon>
        <taxon>Endopterygota</taxon>
        <taxon>Hymenoptera</taxon>
        <taxon>Apocrita</taxon>
        <taxon>Ichneumonoidea</taxon>
        <taxon>Braconidae</taxon>
        <taxon>Euphorinae</taxon>
        <taxon>Microctonus</taxon>
    </lineage>
</organism>
<evidence type="ECO:0000313" key="2">
    <source>
        <dbReference type="EMBL" id="KAK0182486.1"/>
    </source>
</evidence>
<proteinExistence type="predicted"/>
<feature type="compositionally biased region" description="Polar residues" evidence="1">
    <location>
        <begin position="195"/>
        <end position="213"/>
    </location>
</feature>
<gene>
    <name evidence="2" type="ORF">PV327_000625</name>
</gene>
<reference evidence="2" key="1">
    <citation type="journal article" date="2023" name="bioRxiv">
        <title>Scaffold-level genome assemblies of two parasitoid biocontrol wasps reveal the parthenogenesis mechanism and an associated novel virus.</title>
        <authorList>
            <person name="Inwood S."/>
            <person name="Skelly J."/>
            <person name="Guhlin J."/>
            <person name="Harrop T."/>
            <person name="Goldson S."/>
            <person name="Dearden P."/>
        </authorList>
    </citation>
    <scope>NUCLEOTIDE SEQUENCE</scope>
    <source>
        <strain evidence="2">Lincoln</strain>
        <tissue evidence="2">Whole body</tissue>
    </source>
</reference>
<dbReference type="AlphaFoldDB" id="A0AA39L2J6"/>
<comment type="caution">
    <text evidence="2">The sequence shown here is derived from an EMBL/GenBank/DDBJ whole genome shotgun (WGS) entry which is preliminary data.</text>
</comment>